<name>A0ABV0HCI5_9NEIS</name>
<gene>
    <name evidence="2" type="ORF">ABH309_23260</name>
</gene>
<feature type="non-terminal residue" evidence="2">
    <location>
        <position position="107"/>
    </location>
</feature>
<feature type="non-terminal residue" evidence="2">
    <location>
        <position position="1"/>
    </location>
</feature>
<dbReference type="Gene3D" id="3.30.420.430">
    <property type="match status" value="1"/>
</dbReference>
<protein>
    <submittedName>
        <fullName evidence="2">Ig-like domain-containing protein</fullName>
    </submittedName>
</protein>
<keyword evidence="3" id="KW-1185">Reference proteome</keyword>
<evidence type="ECO:0000313" key="3">
    <source>
        <dbReference type="Proteomes" id="UP001438292"/>
    </source>
</evidence>
<reference evidence="2 3" key="1">
    <citation type="submission" date="2024-05" db="EMBL/GenBank/DDBJ databases">
        <authorList>
            <person name="De Oliveira J.P."/>
            <person name="Noriler S.A."/>
            <person name="De Oliveira A.G."/>
            <person name="Sipoli D.S."/>
        </authorList>
    </citation>
    <scope>NUCLEOTIDE SEQUENCE [LARGE SCALE GENOMIC DNA]</scope>
    <source>
        <strain evidence="2 3">LABIM186</strain>
    </source>
</reference>
<dbReference type="Proteomes" id="UP001438292">
    <property type="component" value="Unassembled WGS sequence"/>
</dbReference>
<comment type="caution">
    <text evidence="2">The sequence shown here is derived from an EMBL/GenBank/DDBJ whole genome shotgun (WGS) entry which is preliminary data.</text>
</comment>
<proteinExistence type="predicted"/>
<dbReference type="InterPro" id="IPR047103">
    <property type="entry name" value="MalF_P2_sf"/>
</dbReference>
<dbReference type="Gene3D" id="2.40.430.10">
    <property type="entry name" value="D-maltodextrin-binding protein, MBP"/>
    <property type="match status" value="1"/>
</dbReference>
<dbReference type="Pfam" id="PF14785">
    <property type="entry name" value="MalF_P2"/>
    <property type="match status" value="1"/>
</dbReference>
<evidence type="ECO:0000259" key="1">
    <source>
        <dbReference type="Pfam" id="PF14785"/>
    </source>
</evidence>
<dbReference type="InterPro" id="IPR029345">
    <property type="entry name" value="MalF_P2"/>
</dbReference>
<dbReference type="SUPFAM" id="SSF160964">
    <property type="entry name" value="MalF N-terminal region-like"/>
    <property type="match status" value="1"/>
</dbReference>
<evidence type="ECO:0000313" key="2">
    <source>
        <dbReference type="EMBL" id="MEO3957366.1"/>
    </source>
</evidence>
<sequence length="107" mass="11630">QRATLKVVTGNRQALSQLRARLPDGRELVMSSLRQFSGTRSLYQLTADQRLKNQQSGEIYQANDQTGFFQRVNADGSWSYTPAALSDGTYTFTVTPVDAAGNVGAAA</sequence>
<feature type="domain" description="Maltose transport system permease protein MalF P2" evidence="1">
    <location>
        <begin position="2"/>
        <end position="80"/>
    </location>
</feature>
<organism evidence="2 3">
    <name type="scientific">Chromobacterium piscinae</name>
    <dbReference type="NCBI Taxonomy" id="686831"/>
    <lineage>
        <taxon>Bacteria</taxon>
        <taxon>Pseudomonadati</taxon>
        <taxon>Pseudomonadota</taxon>
        <taxon>Betaproteobacteria</taxon>
        <taxon>Neisseriales</taxon>
        <taxon>Chromobacteriaceae</taxon>
        <taxon>Chromobacterium</taxon>
    </lineage>
</organism>
<dbReference type="EMBL" id="JBDQQU010000343">
    <property type="protein sequence ID" value="MEO3957366.1"/>
    <property type="molecule type" value="Genomic_DNA"/>
</dbReference>
<accession>A0ABV0HCI5</accession>
<dbReference type="RefSeq" id="WP_347788120.1">
    <property type="nucleotide sequence ID" value="NZ_JBDQQU010000343.1"/>
</dbReference>